<dbReference type="EMBL" id="JAYKXP010000115">
    <property type="protein sequence ID" value="KAK7025408.1"/>
    <property type="molecule type" value="Genomic_DNA"/>
</dbReference>
<reference evidence="2 4" key="1">
    <citation type="submission" date="2024-01" db="EMBL/GenBank/DDBJ databases">
        <title>A draft genome for a cacao thread blight-causing isolate of Paramarasmius palmivorus.</title>
        <authorList>
            <person name="Baruah I.K."/>
            <person name="Bukari Y."/>
            <person name="Amoako-Attah I."/>
            <person name="Meinhardt L.W."/>
            <person name="Bailey B.A."/>
            <person name="Cohen S.P."/>
        </authorList>
    </citation>
    <scope>NUCLEOTIDE SEQUENCE [LARGE SCALE GENOMIC DNA]</scope>
    <source>
        <strain evidence="2 4">GH-12</strain>
    </source>
</reference>
<feature type="compositionally biased region" description="Low complexity" evidence="1">
    <location>
        <begin position="1034"/>
        <end position="1053"/>
    </location>
</feature>
<proteinExistence type="predicted"/>
<dbReference type="Proteomes" id="UP001383192">
    <property type="component" value="Unassembled WGS sequence"/>
</dbReference>
<protein>
    <submittedName>
        <fullName evidence="2">Uncharacterized protein</fullName>
    </submittedName>
</protein>
<evidence type="ECO:0000313" key="4">
    <source>
        <dbReference type="Proteomes" id="UP001383192"/>
    </source>
</evidence>
<feature type="compositionally biased region" description="Low complexity" evidence="1">
    <location>
        <begin position="182"/>
        <end position="198"/>
    </location>
</feature>
<gene>
    <name evidence="3" type="ORF">VNI00_016045</name>
    <name evidence="2" type="ORF">VNI00_018581</name>
</gene>
<sequence>MPKPNTRNSKMRTRSTHQGALLTLSTSTPNKNKPATRRRKKPRPQSDPPPDQETSIHNDLEPVVPLMESASTSRPRKLVLSHVEIPIDSTLSPIREVSIPSQTPPPAPGTTPTPNVPSPLPSPPALHAPATSPVNPLLDDESGSDYEATRQELHRQRRRKGIQSDSEEDDQEEPRPAKRKASAIPASTPALATTSPTKTRWKQKKKLATVAHETSQSLAGAGAIESTPFPSASCDDGDLYPVIDDDDPDIPPSLKTRGPLPKDVKSQLDAVHEQYLMEVKKIASTNNLAVQRCLDYLKAGIQIAPRGVNRYNAFQAFYSHFHPKPDDVPAALYRHQMSEAYNYVCWRNNCLPDDIELPFINEVAEGQPGTFVSHPDQPLPEADVHEMVWYAEWYGKLIDHILNESKVSGSFRAQAHKILKPFLALAYNALINNGVHIFGYLIDTRRDANGMSASSIWGNSPDFHEVHAKHRVDIQAQTFNFEAMFRMVEMAKRGRDIPPMVLSHLRNPEMLTGKECSWNNFLRNAASLQLRLCNWPINVPFPGLPGGPKECRKGDYDEFLPDKEQWIRELLDGKISAEQQRTPKCVYFERWTDEEKNMSHEDQENIAIVRMVDGTDYVYARDSESWVTGKEVHSDDEDPEDAGKPKKVKRSGRGRKQSKKDTNDAPQVANDIANPAKPKAKAAAKPASSLSGDVFNDDNSATCVPKGKGKQKQLVLNSPPNRELSVPNVDEDPRLDPTVPLQDIEDALFQAASSLDEDPDYDESTCYELLGSYLRPGTAAYRAWVGHFLKISKSRSASLPSVEENLNEYDAVESDSEPLVGNNDITDNDGHTPASAHEALVALHEAICTGDRHIGDAYAMLDDLLHPESEAYELWKAHFNLLNEASDEEAVPDPPDVLLQFHDPMEDQRTPTPPPITFDEHPSVQLRRLFPKIDLSKHVTAHSKGHGKPAQNRPSNVPAKAVSVRHATPQPEKPRPTIPRTLTQAVPIPSRSHQPTVPPASLILPQTIQPVKGLSVAPTKVIKPSSALRQVLVGPSSTQPPSQASSQQSGAGSKRPVPERAYIGAPGYKGPTDYFDSSRKRPVKRQRLEAEGAGTSSSKLR</sequence>
<keyword evidence="4" id="KW-1185">Reference proteome</keyword>
<organism evidence="2 4">
    <name type="scientific">Paramarasmius palmivorus</name>
    <dbReference type="NCBI Taxonomy" id="297713"/>
    <lineage>
        <taxon>Eukaryota</taxon>
        <taxon>Fungi</taxon>
        <taxon>Dikarya</taxon>
        <taxon>Basidiomycota</taxon>
        <taxon>Agaricomycotina</taxon>
        <taxon>Agaricomycetes</taxon>
        <taxon>Agaricomycetidae</taxon>
        <taxon>Agaricales</taxon>
        <taxon>Marasmiineae</taxon>
        <taxon>Marasmiaceae</taxon>
        <taxon>Paramarasmius</taxon>
    </lineage>
</organism>
<evidence type="ECO:0000313" key="2">
    <source>
        <dbReference type="EMBL" id="KAK7017550.1"/>
    </source>
</evidence>
<accession>A0AAW0AZ64</accession>
<feature type="compositionally biased region" description="Low complexity" evidence="1">
    <location>
        <begin position="675"/>
        <end position="687"/>
    </location>
</feature>
<feature type="compositionally biased region" description="Basic residues" evidence="1">
    <location>
        <begin position="34"/>
        <end position="43"/>
    </location>
</feature>
<dbReference type="AlphaFoldDB" id="A0AAW0AZ64"/>
<feature type="region of interest" description="Disordered" evidence="1">
    <location>
        <begin position="938"/>
        <end position="980"/>
    </location>
</feature>
<evidence type="ECO:0000256" key="1">
    <source>
        <dbReference type="SAM" id="MobiDB-lite"/>
    </source>
</evidence>
<comment type="caution">
    <text evidence="2">The sequence shown here is derived from an EMBL/GenBank/DDBJ whole genome shotgun (WGS) entry which is preliminary data.</text>
</comment>
<feature type="region of interest" description="Disordered" evidence="1">
    <location>
        <begin position="1031"/>
        <end position="1101"/>
    </location>
</feature>
<feature type="compositionally biased region" description="Basic residues" evidence="1">
    <location>
        <begin position="645"/>
        <end position="658"/>
    </location>
</feature>
<feature type="region of interest" description="Disordered" evidence="1">
    <location>
        <begin position="625"/>
        <end position="734"/>
    </location>
</feature>
<feature type="region of interest" description="Disordered" evidence="1">
    <location>
        <begin position="1"/>
        <end position="209"/>
    </location>
</feature>
<name>A0AAW0AZ64_9AGAR</name>
<feature type="compositionally biased region" description="Pro residues" evidence="1">
    <location>
        <begin position="102"/>
        <end position="126"/>
    </location>
</feature>
<evidence type="ECO:0000313" key="3">
    <source>
        <dbReference type="EMBL" id="KAK7025408.1"/>
    </source>
</evidence>
<dbReference type="EMBL" id="JAYKXP010000249">
    <property type="protein sequence ID" value="KAK7017550.1"/>
    <property type="molecule type" value="Genomic_DNA"/>
</dbReference>